<dbReference type="Gene3D" id="1.25.40.390">
    <property type="match status" value="1"/>
</dbReference>
<protein>
    <recommendedName>
        <fullName evidence="4">SusD/RagB family nutrient-binding outer membrane lipoprotein</fullName>
    </recommendedName>
</protein>
<keyword evidence="1" id="KW-0732">Signal</keyword>
<dbReference type="eggNOG" id="COG0521">
    <property type="taxonomic scope" value="Bacteria"/>
</dbReference>
<evidence type="ECO:0008006" key="4">
    <source>
        <dbReference type="Google" id="ProtNLM"/>
    </source>
</evidence>
<dbReference type="Pfam" id="PF12771">
    <property type="entry name" value="SusD-like_2"/>
    <property type="match status" value="1"/>
</dbReference>
<gene>
    <name evidence="2" type="ORF">I215_12688</name>
</gene>
<keyword evidence="3" id="KW-1185">Reference proteome</keyword>
<dbReference type="PROSITE" id="PS51257">
    <property type="entry name" value="PROKAR_LIPOPROTEIN"/>
    <property type="match status" value="1"/>
</dbReference>
<sequence length="494" mass="56417">MRRIFICLNTIIALFFSSCTDLSETNENPNNVEQTHPQLLLTELSHKAFSVEGKGILYAARMIVQTDGENSGQYYNWQRGSFDNYNRLRDVNKMMEESERTENETYLAVAKFFKAFYFYKLTLSFGDIPYSEAVKGETEEVYTPEYDSQKKVFMGILKELEEANDILSHTDEIMNGDIIYDGHPLAWRKLINSFRLRVLMTLSNKTSDSDFKVAATFASIVNNQPIIASNSESGALTFIDQEGSQYTEFNESSYGSGLYMDGTFIDMLQEHQDPRLFIFCGRTRNALEAGLAKDDFDAYNGGNPLAPYAEINDQAAAGEISKPNLRYTTDPTTEPHNLLSYSEVEFLLAEAIVRGWINGDAHAHYEKGVRANFEFYNTYAKDGLDQYVKSSDADTYLSGTMVNFSNAITLEQKIEMIITQKYFTSFLQSGSRMYFEHLRTGYPEFVHNQDATPPTRWMYPQSEYLRNQANVAKAIESQYGTGNDGIRQIPWWLQ</sequence>
<dbReference type="AlphaFoldDB" id="K2P039"/>
<dbReference type="RefSeq" id="WP_008992376.1">
    <property type="nucleotide sequence ID" value="NZ_AMSG01000022.1"/>
</dbReference>
<dbReference type="STRING" id="555500.I215_12688"/>
<dbReference type="InterPro" id="IPR011990">
    <property type="entry name" value="TPR-like_helical_dom_sf"/>
</dbReference>
<dbReference type="Proteomes" id="UP000007364">
    <property type="component" value="Unassembled WGS sequence"/>
</dbReference>
<dbReference type="SUPFAM" id="SSF48452">
    <property type="entry name" value="TPR-like"/>
    <property type="match status" value="1"/>
</dbReference>
<dbReference type="InterPro" id="IPR041662">
    <property type="entry name" value="SusD-like_2"/>
</dbReference>
<reference evidence="2 3" key="1">
    <citation type="journal article" date="2012" name="J. Bacteriol.">
        <title>Genome Sequence of Galbibacter marinum Type Strain ck-I2-15.</title>
        <authorList>
            <person name="Lai Q."/>
            <person name="Li C."/>
            <person name="Shao Z."/>
        </authorList>
    </citation>
    <scope>NUCLEOTIDE SEQUENCE [LARGE SCALE GENOMIC DNA]</scope>
    <source>
        <strain evidence="3">ck-I2-15</strain>
    </source>
</reference>
<dbReference type="PATRIC" id="fig|555500.3.peg.2615"/>
<dbReference type="OrthoDB" id="725917at2"/>
<proteinExistence type="predicted"/>
<evidence type="ECO:0000313" key="2">
    <source>
        <dbReference type="EMBL" id="EKF54403.1"/>
    </source>
</evidence>
<feature type="chain" id="PRO_5003865966" description="SusD/RagB family nutrient-binding outer membrane lipoprotein" evidence="1">
    <location>
        <begin position="24"/>
        <end position="494"/>
    </location>
</feature>
<organism evidence="2 3">
    <name type="scientific">Galbibacter marinus</name>
    <dbReference type="NCBI Taxonomy" id="555500"/>
    <lineage>
        <taxon>Bacteria</taxon>
        <taxon>Pseudomonadati</taxon>
        <taxon>Bacteroidota</taxon>
        <taxon>Flavobacteriia</taxon>
        <taxon>Flavobacteriales</taxon>
        <taxon>Flavobacteriaceae</taxon>
        <taxon>Galbibacter</taxon>
    </lineage>
</organism>
<evidence type="ECO:0000313" key="3">
    <source>
        <dbReference type="Proteomes" id="UP000007364"/>
    </source>
</evidence>
<dbReference type="EMBL" id="AMSG01000022">
    <property type="protein sequence ID" value="EKF54403.1"/>
    <property type="molecule type" value="Genomic_DNA"/>
</dbReference>
<comment type="caution">
    <text evidence="2">The sequence shown here is derived from an EMBL/GenBank/DDBJ whole genome shotgun (WGS) entry which is preliminary data.</text>
</comment>
<feature type="signal peptide" evidence="1">
    <location>
        <begin position="1"/>
        <end position="23"/>
    </location>
</feature>
<evidence type="ECO:0000256" key="1">
    <source>
        <dbReference type="SAM" id="SignalP"/>
    </source>
</evidence>
<accession>K2P039</accession>
<name>K2P039_9FLAO</name>